<name>A0A433DMA8_9FUNG</name>
<sequence length="68" mass="7552">MGDYVVPLLQGALKLDGMCRVRWLGLVNDLTFKLDKLSEAAGTPPPNLSEEMKTVDTPQKAKKIRKPK</sequence>
<evidence type="ECO:0000256" key="1">
    <source>
        <dbReference type="SAM" id="MobiDB-lite"/>
    </source>
</evidence>
<keyword evidence="3" id="KW-1185">Reference proteome</keyword>
<accession>A0A433DMA8</accession>
<organism evidence="2 3">
    <name type="scientific">Jimgerdemannia flammicorona</name>
    <dbReference type="NCBI Taxonomy" id="994334"/>
    <lineage>
        <taxon>Eukaryota</taxon>
        <taxon>Fungi</taxon>
        <taxon>Fungi incertae sedis</taxon>
        <taxon>Mucoromycota</taxon>
        <taxon>Mucoromycotina</taxon>
        <taxon>Endogonomycetes</taxon>
        <taxon>Endogonales</taxon>
        <taxon>Endogonaceae</taxon>
        <taxon>Jimgerdemannia</taxon>
    </lineage>
</organism>
<protein>
    <submittedName>
        <fullName evidence="2">Uncharacterized protein</fullName>
    </submittedName>
</protein>
<gene>
    <name evidence="2" type="ORF">BC936DRAFT_145438</name>
</gene>
<dbReference type="Proteomes" id="UP000268093">
    <property type="component" value="Unassembled WGS sequence"/>
</dbReference>
<dbReference type="EMBL" id="RBNI01000422">
    <property type="protein sequence ID" value="RUP51826.1"/>
    <property type="molecule type" value="Genomic_DNA"/>
</dbReference>
<evidence type="ECO:0000313" key="2">
    <source>
        <dbReference type="EMBL" id="RUP51826.1"/>
    </source>
</evidence>
<dbReference type="AlphaFoldDB" id="A0A433DMA8"/>
<comment type="caution">
    <text evidence="2">The sequence shown here is derived from an EMBL/GenBank/DDBJ whole genome shotgun (WGS) entry which is preliminary data.</text>
</comment>
<proteinExistence type="predicted"/>
<evidence type="ECO:0000313" key="3">
    <source>
        <dbReference type="Proteomes" id="UP000268093"/>
    </source>
</evidence>
<feature type="region of interest" description="Disordered" evidence="1">
    <location>
        <begin position="38"/>
        <end position="68"/>
    </location>
</feature>
<reference evidence="2 3" key="1">
    <citation type="journal article" date="2018" name="New Phytol.">
        <title>Phylogenomics of Endogonaceae and evolution of mycorrhizas within Mucoromycota.</title>
        <authorList>
            <person name="Chang Y."/>
            <person name="Desiro A."/>
            <person name="Na H."/>
            <person name="Sandor L."/>
            <person name="Lipzen A."/>
            <person name="Clum A."/>
            <person name="Barry K."/>
            <person name="Grigoriev I.V."/>
            <person name="Martin F.M."/>
            <person name="Stajich J.E."/>
            <person name="Smith M.E."/>
            <person name="Bonito G."/>
            <person name="Spatafora J.W."/>
        </authorList>
    </citation>
    <scope>NUCLEOTIDE SEQUENCE [LARGE SCALE GENOMIC DNA]</scope>
    <source>
        <strain evidence="2 3">GMNB39</strain>
    </source>
</reference>